<organism evidence="1 2">
    <name type="scientific">Ceratodon purpureus</name>
    <name type="common">Fire moss</name>
    <name type="synonym">Dicranum purpureum</name>
    <dbReference type="NCBI Taxonomy" id="3225"/>
    <lineage>
        <taxon>Eukaryota</taxon>
        <taxon>Viridiplantae</taxon>
        <taxon>Streptophyta</taxon>
        <taxon>Embryophyta</taxon>
        <taxon>Bryophyta</taxon>
        <taxon>Bryophytina</taxon>
        <taxon>Bryopsida</taxon>
        <taxon>Dicranidae</taxon>
        <taxon>Pseudoditrichales</taxon>
        <taxon>Ditrichaceae</taxon>
        <taxon>Ceratodon</taxon>
    </lineage>
</organism>
<evidence type="ECO:0000313" key="1">
    <source>
        <dbReference type="EMBL" id="KAG0573229.1"/>
    </source>
</evidence>
<dbReference type="EMBL" id="CM026426">
    <property type="protein sequence ID" value="KAG0573229.1"/>
    <property type="molecule type" value="Genomic_DNA"/>
</dbReference>
<keyword evidence="2" id="KW-1185">Reference proteome</keyword>
<dbReference type="AlphaFoldDB" id="A0A8T0HR27"/>
<proteinExistence type="predicted"/>
<gene>
    <name evidence="1" type="ORF">KC19_VG160000</name>
</gene>
<dbReference type="Proteomes" id="UP000822688">
    <property type="component" value="Chromosome V"/>
</dbReference>
<name>A0A8T0HR27_CERPU</name>
<comment type="caution">
    <text evidence="1">The sequence shown here is derived from an EMBL/GenBank/DDBJ whole genome shotgun (WGS) entry which is preliminary data.</text>
</comment>
<evidence type="ECO:0000313" key="2">
    <source>
        <dbReference type="Proteomes" id="UP000822688"/>
    </source>
</evidence>
<sequence length="101" mass="11656">MVYISESASGPIVAKENRALTRWRVSTKYQELPTELNYRVIHGAPIRKEAAISPATTRASVLRFIRKLTSPFRLQYNRLKGKRTVANLRLRARFTNGCYRC</sequence>
<protein>
    <submittedName>
        <fullName evidence="1">Uncharacterized protein</fullName>
    </submittedName>
</protein>
<reference evidence="1" key="1">
    <citation type="submission" date="2020-06" db="EMBL/GenBank/DDBJ databases">
        <title>WGS assembly of Ceratodon purpureus strain R40.</title>
        <authorList>
            <person name="Carey S.B."/>
            <person name="Jenkins J."/>
            <person name="Shu S."/>
            <person name="Lovell J.T."/>
            <person name="Sreedasyam A."/>
            <person name="Maumus F."/>
            <person name="Tiley G.P."/>
            <person name="Fernandez-Pozo N."/>
            <person name="Barry K."/>
            <person name="Chen C."/>
            <person name="Wang M."/>
            <person name="Lipzen A."/>
            <person name="Daum C."/>
            <person name="Saski C.A."/>
            <person name="Payton A.C."/>
            <person name="Mcbreen J.C."/>
            <person name="Conrad R.E."/>
            <person name="Kollar L.M."/>
            <person name="Olsson S."/>
            <person name="Huttunen S."/>
            <person name="Landis J.B."/>
            <person name="Wickett N.J."/>
            <person name="Johnson M.G."/>
            <person name="Rensing S.A."/>
            <person name="Grimwood J."/>
            <person name="Schmutz J."/>
            <person name="Mcdaniel S.F."/>
        </authorList>
    </citation>
    <scope>NUCLEOTIDE SEQUENCE</scope>
    <source>
        <strain evidence="1">R40</strain>
    </source>
</reference>
<accession>A0A8T0HR27</accession>